<organism evidence="5 6">
    <name type="scientific">Mesobacillus subterraneus</name>
    <dbReference type="NCBI Taxonomy" id="285983"/>
    <lineage>
        <taxon>Bacteria</taxon>
        <taxon>Bacillati</taxon>
        <taxon>Bacillota</taxon>
        <taxon>Bacilli</taxon>
        <taxon>Bacillales</taxon>
        <taxon>Bacillaceae</taxon>
        <taxon>Mesobacillus</taxon>
    </lineage>
</organism>
<dbReference type="InterPro" id="IPR002563">
    <property type="entry name" value="Flavin_Rdtase-like_dom"/>
</dbReference>
<dbReference type="AlphaFoldDB" id="A0A3R9F038"/>
<dbReference type="SUPFAM" id="SSF50475">
    <property type="entry name" value="FMN-binding split barrel"/>
    <property type="match status" value="1"/>
</dbReference>
<dbReference type="SMART" id="SM00903">
    <property type="entry name" value="Flavin_Reduct"/>
    <property type="match status" value="1"/>
</dbReference>
<evidence type="ECO:0000256" key="1">
    <source>
        <dbReference type="ARBA" id="ARBA00001917"/>
    </source>
</evidence>
<comment type="similarity">
    <text evidence="3">Belongs to the flavoredoxin family.</text>
</comment>
<name>A0A3R9F038_9BACI</name>
<dbReference type="Proteomes" id="UP000279911">
    <property type="component" value="Unassembled WGS sequence"/>
</dbReference>
<evidence type="ECO:0000256" key="2">
    <source>
        <dbReference type="ARBA" id="ARBA00022630"/>
    </source>
</evidence>
<dbReference type="GO" id="GO:0016646">
    <property type="term" value="F:oxidoreductase activity, acting on the CH-NH group of donors, NAD or NADP as acceptor"/>
    <property type="evidence" value="ECO:0007669"/>
    <property type="project" value="UniProtKB-ARBA"/>
</dbReference>
<dbReference type="InterPro" id="IPR052174">
    <property type="entry name" value="Flavoredoxin"/>
</dbReference>
<dbReference type="PANTHER" id="PTHR43567">
    <property type="entry name" value="FLAVOREDOXIN-RELATED-RELATED"/>
    <property type="match status" value="1"/>
</dbReference>
<dbReference type="Gene3D" id="2.30.110.10">
    <property type="entry name" value="Electron Transport, Fmn-binding Protein, Chain A"/>
    <property type="match status" value="1"/>
</dbReference>
<feature type="domain" description="Flavin reductase like" evidence="4">
    <location>
        <begin position="22"/>
        <end position="162"/>
    </location>
</feature>
<protein>
    <submittedName>
        <fullName evidence="5">Flavin reductase</fullName>
    </submittedName>
</protein>
<keyword evidence="2" id="KW-0285">Flavoprotein</keyword>
<dbReference type="Pfam" id="PF01613">
    <property type="entry name" value="Flavin_Reduct"/>
    <property type="match status" value="1"/>
</dbReference>
<evidence type="ECO:0000313" key="6">
    <source>
        <dbReference type="Proteomes" id="UP000279911"/>
    </source>
</evidence>
<dbReference type="OrthoDB" id="9794638at2"/>
<comment type="cofactor">
    <cofactor evidence="1">
        <name>FMN</name>
        <dbReference type="ChEBI" id="CHEBI:58210"/>
    </cofactor>
</comment>
<proteinExistence type="inferred from homology"/>
<dbReference type="GO" id="GO:0010181">
    <property type="term" value="F:FMN binding"/>
    <property type="evidence" value="ECO:0007669"/>
    <property type="project" value="InterPro"/>
</dbReference>
<dbReference type="PANTHER" id="PTHR43567:SF1">
    <property type="entry name" value="FLAVOREDOXIN"/>
    <property type="match status" value="1"/>
</dbReference>
<gene>
    <name evidence="5" type="ORF">EJA10_14700</name>
</gene>
<accession>A0A3R9F038</accession>
<evidence type="ECO:0000256" key="3">
    <source>
        <dbReference type="ARBA" id="ARBA00038054"/>
    </source>
</evidence>
<comment type="caution">
    <text evidence="5">The sequence shown here is derived from an EMBL/GenBank/DDBJ whole genome shotgun (WGS) entry which is preliminary data.</text>
</comment>
<evidence type="ECO:0000313" key="5">
    <source>
        <dbReference type="EMBL" id="RSD26077.1"/>
    </source>
</evidence>
<reference evidence="6" key="1">
    <citation type="submission" date="2018-12" db="EMBL/GenBank/DDBJ databases">
        <title>Bacillus chawlae sp. nov., Bacillus glennii sp. nov., and Bacillus saganii sp. nov. Isolated from the Vehicle Assembly Building at Kennedy Space Center where the Viking Spacecraft were Assembled.</title>
        <authorList>
            <person name="Seuylemezian A."/>
            <person name="Vaishampayan P."/>
        </authorList>
    </citation>
    <scope>NUCLEOTIDE SEQUENCE [LARGE SCALE GENOMIC DNA]</scope>
    <source>
        <strain evidence="6">DSM 13966</strain>
    </source>
</reference>
<dbReference type="RefSeq" id="WP_125480778.1">
    <property type="nucleotide sequence ID" value="NZ_RSFW01000017.1"/>
</dbReference>
<evidence type="ECO:0000259" key="4">
    <source>
        <dbReference type="SMART" id="SM00903"/>
    </source>
</evidence>
<dbReference type="EMBL" id="RSFW01000017">
    <property type="protein sequence ID" value="RSD26077.1"/>
    <property type="molecule type" value="Genomic_DNA"/>
</dbReference>
<dbReference type="InterPro" id="IPR012349">
    <property type="entry name" value="Split_barrel_FMN-bd"/>
</dbReference>
<sequence length="199" mass="22622">MESKLLQKERLTVIEATNKTVMHSYPGMVALITVSHQDQINIMAAGWHTYISYEPPIYGVAIGRERHTYQLMKDAGSFAVNFVPFEKAEWIQQAGVYSGANVDKYQSADIGFIKGSATNSPILKDAYVAYECETIDINTYGDHDWFAAKIILFYRDHDKFLENGLPNFEELAIPLYIGRSLYTKVDKDSKIISLKIEEH</sequence>